<organism evidence="2 3">
    <name type="scientific">Arthroderma benhamiae (strain ATCC MYA-4681 / CBS 112371)</name>
    <name type="common">Trichophyton mentagrophytes</name>
    <dbReference type="NCBI Taxonomy" id="663331"/>
    <lineage>
        <taxon>Eukaryota</taxon>
        <taxon>Fungi</taxon>
        <taxon>Dikarya</taxon>
        <taxon>Ascomycota</taxon>
        <taxon>Pezizomycotina</taxon>
        <taxon>Eurotiomycetes</taxon>
        <taxon>Eurotiomycetidae</taxon>
        <taxon>Onygenales</taxon>
        <taxon>Arthrodermataceae</taxon>
        <taxon>Trichophyton</taxon>
    </lineage>
</organism>
<name>D4APM9_ARTBC</name>
<feature type="transmembrane region" description="Helical" evidence="1">
    <location>
        <begin position="144"/>
        <end position="169"/>
    </location>
</feature>
<evidence type="ECO:0000313" key="3">
    <source>
        <dbReference type="Proteomes" id="UP000008866"/>
    </source>
</evidence>
<gene>
    <name evidence="2" type="ORF">ARB_06197</name>
</gene>
<feature type="transmembrane region" description="Helical" evidence="1">
    <location>
        <begin position="189"/>
        <end position="213"/>
    </location>
</feature>
<accession>D4APM9</accession>
<dbReference type="PROSITE" id="PS51257">
    <property type="entry name" value="PROKAR_LIPOPROTEIN"/>
    <property type="match status" value="1"/>
</dbReference>
<comment type="caution">
    <text evidence="2">The sequence shown here is derived from an EMBL/GenBank/DDBJ whole genome shotgun (WGS) entry which is preliminary data.</text>
</comment>
<dbReference type="GO" id="GO:0031505">
    <property type="term" value="P:fungal-type cell wall organization"/>
    <property type="evidence" value="ECO:0007669"/>
    <property type="project" value="TreeGrafter"/>
</dbReference>
<dbReference type="GO" id="GO:0005886">
    <property type="term" value="C:plasma membrane"/>
    <property type="evidence" value="ECO:0007669"/>
    <property type="project" value="InterPro"/>
</dbReference>
<dbReference type="InterPro" id="IPR009571">
    <property type="entry name" value="SUR7/Rim9-like_fungi"/>
</dbReference>
<reference evidence="3" key="1">
    <citation type="journal article" date="2011" name="Genome Biol.">
        <title>Comparative and functional genomics provide insights into the pathogenicity of dermatophytic fungi.</title>
        <authorList>
            <person name="Burmester A."/>
            <person name="Shelest E."/>
            <person name="Gloeckner G."/>
            <person name="Heddergott C."/>
            <person name="Schindler S."/>
            <person name="Staib P."/>
            <person name="Heidel A."/>
            <person name="Felder M."/>
            <person name="Petzold A."/>
            <person name="Szafranski K."/>
            <person name="Feuermann M."/>
            <person name="Pedruzzi I."/>
            <person name="Priebe S."/>
            <person name="Groth M."/>
            <person name="Winkler R."/>
            <person name="Li W."/>
            <person name="Kniemeyer O."/>
            <person name="Schroeckh V."/>
            <person name="Hertweck C."/>
            <person name="Hube B."/>
            <person name="White T.C."/>
            <person name="Platzer M."/>
            <person name="Guthke R."/>
            <person name="Heitman J."/>
            <person name="Woestemeyer J."/>
            <person name="Zipfel P.F."/>
            <person name="Monod M."/>
            <person name="Brakhage A.A."/>
        </authorList>
    </citation>
    <scope>NUCLEOTIDE SEQUENCE [LARGE SCALE GENOMIC DNA]</scope>
    <source>
        <strain evidence="3">ATCC MYA-4681 / CBS 112371</strain>
    </source>
</reference>
<dbReference type="Proteomes" id="UP000008866">
    <property type="component" value="Unassembled WGS sequence"/>
</dbReference>
<evidence type="ECO:0000256" key="1">
    <source>
        <dbReference type="SAM" id="Phobius"/>
    </source>
</evidence>
<dbReference type="RefSeq" id="XP_003015885.1">
    <property type="nucleotide sequence ID" value="XM_003015839.1"/>
</dbReference>
<dbReference type="PANTHER" id="PTHR28019">
    <property type="entry name" value="CELL MEMBRANE PROTEIN YLR413W-RELATED"/>
    <property type="match status" value="1"/>
</dbReference>
<keyword evidence="1" id="KW-0812">Transmembrane</keyword>
<dbReference type="InterPro" id="IPR052413">
    <property type="entry name" value="SUR7_domain"/>
</dbReference>
<dbReference type="HOGENOM" id="CLU_034574_1_0_1"/>
<dbReference type="KEGG" id="abe:ARB_06197"/>
<keyword evidence="3" id="KW-1185">Reference proteome</keyword>
<sequence>MGKGGRFACIFLPYILSIGTLVCLALVGLGCYNTNTLTDVYFAKVNMKDINTSPSGLNSQLQPLAHGLEQAKAKGDIHDFYIVGMWNYCYGDSKDGSDKVTFCSPRRMRFWFNPAEVWGVDDTIQQLYPSSLQRGLNTYQKVAGWIYVAYAVAISASAIQLLVGISAIFSRWGSFFTTLIAGAKKELTIFHQVAAVFTIGGAATASVLYGILVGAIKAGLRPFDIKADVGTRMLAIYWLGGLFTLAGGFFWLLSVCCCSGRSPYGHRDDRRGITAEKAPYTYERVASPYGVHPGSAVPMHNMPPHHTQDTAYEPFRHDHRV</sequence>
<feature type="transmembrane region" description="Helical" evidence="1">
    <location>
        <begin position="234"/>
        <end position="253"/>
    </location>
</feature>
<dbReference type="GO" id="GO:0051285">
    <property type="term" value="C:cell cortex of cell tip"/>
    <property type="evidence" value="ECO:0007669"/>
    <property type="project" value="TreeGrafter"/>
</dbReference>
<protein>
    <submittedName>
        <fullName evidence="2">Integral membrane protein</fullName>
    </submittedName>
</protein>
<dbReference type="PANTHER" id="PTHR28019:SF3">
    <property type="entry name" value="INTEGRAL MEMBRANE PROTEIN (AFU_ORTHOLOGUE AFUA_6G07470)"/>
    <property type="match status" value="1"/>
</dbReference>
<dbReference type="EMBL" id="ABSU01000004">
    <property type="protein sequence ID" value="EFE35240.1"/>
    <property type="molecule type" value="Genomic_DNA"/>
</dbReference>
<dbReference type="eggNOG" id="ENOG502QRB5">
    <property type="taxonomic scope" value="Eukaryota"/>
</dbReference>
<dbReference type="GeneID" id="9526167"/>
<keyword evidence="1" id="KW-1133">Transmembrane helix</keyword>
<dbReference type="OMA" id="MNWAFVI"/>
<dbReference type="AlphaFoldDB" id="D4APM9"/>
<evidence type="ECO:0000313" key="2">
    <source>
        <dbReference type="EMBL" id="EFE35240.1"/>
    </source>
</evidence>
<keyword evidence="1" id="KW-0472">Membrane</keyword>
<dbReference type="Pfam" id="PF06687">
    <property type="entry name" value="SUR7"/>
    <property type="match status" value="1"/>
</dbReference>
<proteinExistence type="predicted"/>
<feature type="transmembrane region" description="Helical" evidence="1">
    <location>
        <begin position="12"/>
        <end position="32"/>
    </location>
</feature>